<dbReference type="GO" id="GO:0009245">
    <property type="term" value="P:lipid A biosynthetic process"/>
    <property type="evidence" value="ECO:0007669"/>
    <property type="project" value="UniProtKB-KW"/>
</dbReference>
<dbReference type="PANTHER" id="PTHR43378:SF2">
    <property type="entry name" value="UDP-3-O-ACYLGLUCOSAMINE N-ACYLTRANSFERASE 1, MITOCHONDRIAL-RELATED"/>
    <property type="match status" value="1"/>
</dbReference>
<dbReference type="EMBL" id="MN079086">
    <property type="protein sequence ID" value="QEA04637.1"/>
    <property type="molecule type" value="Genomic_DNA"/>
</dbReference>
<dbReference type="HAMAP" id="MF_00523">
    <property type="entry name" value="LpxD"/>
    <property type="match status" value="1"/>
</dbReference>
<dbReference type="Gene3D" id="1.20.5.170">
    <property type="match status" value="1"/>
</dbReference>
<evidence type="ECO:0000259" key="7">
    <source>
        <dbReference type="Pfam" id="PF04613"/>
    </source>
</evidence>
<name>A0A5B8RD50_9ZZZZ</name>
<dbReference type="Gene3D" id="2.160.10.10">
    <property type="entry name" value="Hexapeptide repeat proteins"/>
    <property type="match status" value="1"/>
</dbReference>
<dbReference type="NCBIfam" id="NF002060">
    <property type="entry name" value="PRK00892.1"/>
    <property type="match status" value="1"/>
</dbReference>
<evidence type="ECO:0000256" key="6">
    <source>
        <dbReference type="ARBA" id="ARBA00023315"/>
    </source>
</evidence>
<evidence type="ECO:0000256" key="2">
    <source>
        <dbReference type="ARBA" id="ARBA00022556"/>
    </source>
</evidence>
<sequence>MTLRELAEATGCGLRGDGDIRIDRVASLGNAGPGAIGFFTGDRHRDELADTRASAVILREDAAGLVSAALIADNPHLMFARAARLLHPERERPAGIHPQACVASEAQVDASAHVAAGAVVEAGAVIGPRCVIAANAVVGAASVLGADCRIMSAAVIYPDCRLGDRVIVHGGAVIGADGFGFARDGERWEKVPQLGRVILGDDVEIGANSTVDRGALDDTVIAEGVKIDNLVQVAHNCHVGAHSVMAGCSAVAGSTHIGRGVTVAGGAGINGHLHIADGTVVMGMARVTHDIRNADVYASGTPMATAREWRRNAARFNQLDAMARRLRELERRLAASEPDERKDS</sequence>
<evidence type="ECO:0000256" key="1">
    <source>
        <dbReference type="ARBA" id="ARBA00022516"/>
    </source>
</evidence>
<evidence type="ECO:0000256" key="5">
    <source>
        <dbReference type="ARBA" id="ARBA00023098"/>
    </source>
</evidence>
<reference evidence="8" key="1">
    <citation type="submission" date="2019-06" db="EMBL/GenBank/DDBJ databases">
        <authorList>
            <person name="Murdoch R.W."/>
            <person name="Fathepure B."/>
        </authorList>
    </citation>
    <scope>NUCLEOTIDE SEQUENCE</scope>
</reference>
<proteinExistence type="inferred from homology"/>
<evidence type="ECO:0000313" key="8">
    <source>
        <dbReference type="EMBL" id="QEA04637.1"/>
    </source>
</evidence>
<keyword evidence="2" id="KW-0441">Lipid A biosynthesis</keyword>
<keyword evidence="3 8" id="KW-0808">Transferase</keyword>
<evidence type="ECO:0000256" key="4">
    <source>
        <dbReference type="ARBA" id="ARBA00022737"/>
    </source>
</evidence>
<feature type="domain" description="UDP-3-O-[3-hydroxymyristoyl] glucosamine N-acyltransferase non-repeat region" evidence="7">
    <location>
        <begin position="19"/>
        <end position="85"/>
    </location>
</feature>
<organism evidence="8">
    <name type="scientific">uncultured organism</name>
    <dbReference type="NCBI Taxonomy" id="155900"/>
    <lineage>
        <taxon>unclassified sequences</taxon>
        <taxon>environmental samples</taxon>
    </lineage>
</organism>
<keyword evidence="5" id="KW-0443">Lipid metabolism</keyword>
<dbReference type="Pfam" id="PF00132">
    <property type="entry name" value="Hexapep"/>
    <property type="match status" value="1"/>
</dbReference>
<keyword evidence="1" id="KW-0444">Lipid biosynthesis</keyword>
<dbReference type="Pfam" id="PF04613">
    <property type="entry name" value="LpxD"/>
    <property type="match status" value="1"/>
</dbReference>
<dbReference type="Gene3D" id="3.40.1390.10">
    <property type="entry name" value="MurE/MurF, N-terminal domain"/>
    <property type="match status" value="1"/>
</dbReference>
<dbReference type="InterPro" id="IPR020573">
    <property type="entry name" value="UDP_GlcNAc_AcTrfase_non-rep"/>
</dbReference>
<evidence type="ECO:0000256" key="3">
    <source>
        <dbReference type="ARBA" id="ARBA00022679"/>
    </source>
</evidence>
<dbReference type="InterPro" id="IPR001451">
    <property type="entry name" value="Hexapep"/>
</dbReference>
<dbReference type="CDD" id="cd03352">
    <property type="entry name" value="LbH_LpxD"/>
    <property type="match status" value="1"/>
</dbReference>
<gene>
    <name evidence="8" type="primary">lpxD</name>
    <name evidence="8" type="ORF">KBTEX_00945</name>
</gene>
<dbReference type="GO" id="GO:0016410">
    <property type="term" value="F:N-acyltransferase activity"/>
    <property type="evidence" value="ECO:0007669"/>
    <property type="project" value="InterPro"/>
</dbReference>
<dbReference type="InterPro" id="IPR007691">
    <property type="entry name" value="LpxD"/>
</dbReference>
<keyword evidence="4" id="KW-0677">Repeat</keyword>
<dbReference type="InterPro" id="IPR011004">
    <property type="entry name" value="Trimer_LpxA-like_sf"/>
</dbReference>
<dbReference type="SUPFAM" id="SSF51161">
    <property type="entry name" value="Trimeric LpxA-like enzymes"/>
    <property type="match status" value="1"/>
</dbReference>
<dbReference type="GO" id="GO:0016020">
    <property type="term" value="C:membrane"/>
    <property type="evidence" value="ECO:0007669"/>
    <property type="project" value="GOC"/>
</dbReference>
<dbReference type="PANTHER" id="PTHR43378">
    <property type="entry name" value="UDP-3-O-ACYLGLUCOSAMINE N-ACYLTRANSFERASE"/>
    <property type="match status" value="1"/>
</dbReference>
<dbReference type="NCBIfam" id="TIGR01853">
    <property type="entry name" value="lipid_A_lpxD"/>
    <property type="match status" value="1"/>
</dbReference>
<keyword evidence="6 8" id="KW-0012">Acyltransferase</keyword>
<dbReference type="EC" id="2.3.1.-" evidence="8"/>
<protein>
    <submittedName>
        <fullName evidence="8">UDP-3-O-acylglucosamine N-acyltransferase</fullName>
        <ecNumber evidence="8">2.3.1.-</ecNumber>
    </submittedName>
</protein>
<accession>A0A5B8RD50</accession>
<dbReference type="AlphaFoldDB" id="A0A5B8RD50"/>